<dbReference type="EMBL" id="CAMXCT030001794">
    <property type="protein sequence ID" value="CAL4780452.1"/>
    <property type="molecule type" value="Genomic_DNA"/>
</dbReference>
<dbReference type="AlphaFoldDB" id="A0A9P1G076"/>
<dbReference type="InterPro" id="IPR015943">
    <property type="entry name" value="WD40/YVTN_repeat-like_dom_sf"/>
</dbReference>
<dbReference type="EMBL" id="CAMXCT010001794">
    <property type="protein sequence ID" value="CAI3993140.1"/>
    <property type="molecule type" value="Genomic_DNA"/>
</dbReference>
<accession>A0A9P1G076</accession>
<sequence length="211" mass="22538">MRHLPMPELDTITLTVFSPRPRDGAYGMGVSAGQVPTLCFASSVESNAILAHFIPSPAPLVAPTGLELDELLMKEIPPHGLLPDPETKQLQPRRRWSMPAKTSAVAVAPNGGIFAIGGCQGSLALVNTAAGPSLRTMLPGHYGAINALTFHRAGQLKNIQNWAAGASTKTLILQDKILVSVGADCRILRRRKSPPNHFLESAQTARRLGSR</sequence>
<keyword evidence="3" id="KW-1185">Reference proteome</keyword>
<evidence type="ECO:0000313" key="3">
    <source>
        <dbReference type="Proteomes" id="UP001152797"/>
    </source>
</evidence>
<reference evidence="2 3" key="2">
    <citation type="submission" date="2024-05" db="EMBL/GenBank/DDBJ databases">
        <authorList>
            <person name="Chen Y."/>
            <person name="Shah S."/>
            <person name="Dougan E. K."/>
            <person name="Thang M."/>
            <person name="Chan C."/>
        </authorList>
    </citation>
    <scope>NUCLEOTIDE SEQUENCE [LARGE SCALE GENOMIC DNA]</scope>
</reference>
<dbReference type="Gene3D" id="2.130.10.10">
    <property type="entry name" value="YVTN repeat-like/Quinoprotein amine dehydrogenase"/>
    <property type="match status" value="1"/>
</dbReference>
<proteinExistence type="predicted"/>
<protein>
    <submittedName>
        <fullName evidence="1">Uncharacterized protein</fullName>
    </submittedName>
</protein>
<name>A0A9P1G076_9DINO</name>
<evidence type="ECO:0000313" key="1">
    <source>
        <dbReference type="EMBL" id="CAI3993140.1"/>
    </source>
</evidence>
<dbReference type="InterPro" id="IPR011047">
    <property type="entry name" value="Quinoprotein_ADH-like_sf"/>
</dbReference>
<organism evidence="1">
    <name type="scientific">Cladocopium goreaui</name>
    <dbReference type="NCBI Taxonomy" id="2562237"/>
    <lineage>
        <taxon>Eukaryota</taxon>
        <taxon>Sar</taxon>
        <taxon>Alveolata</taxon>
        <taxon>Dinophyceae</taxon>
        <taxon>Suessiales</taxon>
        <taxon>Symbiodiniaceae</taxon>
        <taxon>Cladocopium</taxon>
    </lineage>
</organism>
<dbReference type="Proteomes" id="UP001152797">
    <property type="component" value="Unassembled WGS sequence"/>
</dbReference>
<comment type="caution">
    <text evidence="1">The sequence shown here is derived from an EMBL/GenBank/DDBJ whole genome shotgun (WGS) entry which is preliminary data.</text>
</comment>
<evidence type="ECO:0000313" key="2">
    <source>
        <dbReference type="EMBL" id="CAL4780452.1"/>
    </source>
</evidence>
<reference evidence="1" key="1">
    <citation type="submission" date="2022-10" db="EMBL/GenBank/DDBJ databases">
        <authorList>
            <person name="Chen Y."/>
            <person name="Dougan E. K."/>
            <person name="Chan C."/>
            <person name="Rhodes N."/>
            <person name="Thang M."/>
        </authorList>
    </citation>
    <scope>NUCLEOTIDE SEQUENCE</scope>
</reference>
<dbReference type="EMBL" id="CAMXCT020001794">
    <property type="protein sequence ID" value="CAL1146515.1"/>
    <property type="molecule type" value="Genomic_DNA"/>
</dbReference>
<dbReference type="SUPFAM" id="SSF50998">
    <property type="entry name" value="Quinoprotein alcohol dehydrogenase-like"/>
    <property type="match status" value="1"/>
</dbReference>
<gene>
    <name evidence="1" type="ORF">C1SCF055_LOCUS19915</name>
</gene>